<dbReference type="AlphaFoldDB" id="A0A6L2KN89"/>
<comment type="caution">
    <text evidence="1">The sequence shown here is derived from an EMBL/GenBank/DDBJ whole genome shotgun (WGS) entry which is preliminary data.</text>
</comment>
<keyword evidence="1" id="KW-0645">Protease</keyword>
<dbReference type="GO" id="GO:0006508">
    <property type="term" value="P:proteolysis"/>
    <property type="evidence" value="ECO:0007669"/>
    <property type="project" value="UniProtKB-KW"/>
</dbReference>
<evidence type="ECO:0000313" key="1">
    <source>
        <dbReference type="EMBL" id="GEU49575.1"/>
    </source>
</evidence>
<dbReference type="EMBL" id="BKCJ010002584">
    <property type="protein sequence ID" value="GEU49575.1"/>
    <property type="molecule type" value="Genomic_DNA"/>
</dbReference>
<proteinExistence type="predicted"/>
<dbReference type="GO" id="GO:0008233">
    <property type="term" value="F:peptidase activity"/>
    <property type="evidence" value="ECO:0007669"/>
    <property type="project" value="UniProtKB-KW"/>
</dbReference>
<sequence length="159" mass="18863">MENMKDLEMAFFPIIAHEHYYLVVFNFLKGNTVIIGNSNTRMTYEAKYKTLCELLKKLFSMHLEKLKHPRAKDVLNKNPTIIRPKWGTKENDTDCDIIMLRLATKILSHKINIHREKMSTEAQEFARRKTDKNLRKKMIKEAIKKKKEKQESERIQSAI</sequence>
<protein>
    <submittedName>
        <fullName evidence="1">Ulp1 protease family, C-terminal catalytic domain-containing protein</fullName>
    </submittedName>
</protein>
<dbReference type="InterPro" id="IPR038765">
    <property type="entry name" value="Papain-like_cys_pep_sf"/>
</dbReference>
<keyword evidence="1" id="KW-0378">Hydrolase</keyword>
<reference evidence="1" key="1">
    <citation type="journal article" date="2019" name="Sci. Rep.">
        <title>Draft genome of Tanacetum cinerariifolium, the natural source of mosquito coil.</title>
        <authorList>
            <person name="Yamashiro T."/>
            <person name="Shiraishi A."/>
            <person name="Satake H."/>
            <person name="Nakayama K."/>
        </authorList>
    </citation>
    <scope>NUCLEOTIDE SEQUENCE</scope>
</reference>
<gene>
    <name evidence="1" type="ORF">Tci_021553</name>
</gene>
<organism evidence="1">
    <name type="scientific">Tanacetum cinerariifolium</name>
    <name type="common">Dalmatian daisy</name>
    <name type="synonym">Chrysanthemum cinerariifolium</name>
    <dbReference type="NCBI Taxonomy" id="118510"/>
    <lineage>
        <taxon>Eukaryota</taxon>
        <taxon>Viridiplantae</taxon>
        <taxon>Streptophyta</taxon>
        <taxon>Embryophyta</taxon>
        <taxon>Tracheophyta</taxon>
        <taxon>Spermatophyta</taxon>
        <taxon>Magnoliopsida</taxon>
        <taxon>eudicotyledons</taxon>
        <taxon>Gunneridae</taxon>
        <taxon>Pentapetalae</taxon>
        <taxon>asterids</taxon>
        <taxon>campanulids</taxon>
        <taxon>Asterales</taxon>
        <taxon>Asteraceae</taxon>
        <taxon>Asteroideae</taxon>
        <taxon>Anthemideae</taxon>
        <taxon>Anthemidinae</taxon>
        <taxon>Tanacetum</taxon>
    </lineage>
</organism>
<name>A0A6L2KN89_TANCI</name>
<dbReference type="SUPFAM" id="SSF54001">
    <property type="entry name" value="Cysteine proteinases"/>
    <property type="match status" value="1"/>
</dbReference>
<dbReference type="Gene3D" id="3.40.395.10">
    <property type="entry name" value="Adenoviral Proteinase, Chain A"/>
    <property type="match status" value="1"/>
</dbReference>
<accession>A0A6L2KN89</accession>